<reference evidence="2 3" key="1">
    <citation type="submission" date="2016-10" db="EMBL/GenBank/DDBJ databases">
        <authorList>
            <person name="de Groot N.N."/>
        </authorList>
    </citation>
    <scope>NUCLEOTIDE SEQUENCE [LARGE SCALE GENOMIC DNA]</scope>
    <source>
        <strain evidence="2 3">DSM 23042</strain>
    </source>
</reference>
<dbReference type="InterPro" id="IPR038607">
    <property type="entry name" value="PhoD-like_sf"/>
</dbReference>
<dbReference type="PANTHER" id="PTHR46689">
    <property type="entry name" value="MEMBRANE PROTEIN, PUTATIVE-RELATED"/>
    <property type="match status" value="1"/>
</dbReference>
<dbReference type="EMBL" id="FOGU01000005">
    <property type="protein sequence ID" value="SES06426.1"/>
    <property type="molecule type" value="Genomic_DNA"/>
</dbReference>
<dbReference type="Gene3D" id="3.60.21.70">
    <property type="entry name" value="PhoD-like phosphatase"/>
    <property type="match status" value="1"/>
</dbReference>
<feature type="domain" description="PhoD-like phosphatase" evidence="1">
    <location>
        <begin position="115"/>
        <end position="327"/>
    </location>
</feature>
<dbReference type="Pfam" id="PF19050">
    <property type="entry name" value="PhoD_2"/>
    <property type="match status" value="1"/>
</dbReference>
<dbReference type="STRING" id="641238.SAMN04490244_105152"/>
<dbReference type="AlphaFoldDB" id="A0A1H9UAE6"/>
<keyword evidence="3" id="KW-1185">Reference proteome</keyword>
<evidence type="ECO:0000313" key="3">
    <source>
        <dbReference type="Proteomes" id="UP000198885"/>
    </source>
</evidence>
<evidence type="ECO:0000259" key="1">
    <source>
        <dbReference type="Pfam" id="PF19050"/>
    </source>
</evidence>
<dbReference type="RefSeq" id="WP_092692976.1">
    <property type="nucleotide sequence ID" value="NZ_FOGU01000005.1"/>
</dbReference>
<dbReference type="CDD" id="cd07389">
    <property type="entry name" value="MPP_PhoD"/>
    <property type="match status" value="1"/>
</dbReference>
<dbReference type="InterPro" id="IPR018946">
    <property type="entry name" value="PhoD-like_MPP"/>
</dbReference>
<accession>A0A1H9UAE6</accession>
<name>A0A1H9UAE6_9RHOB</name>
<gene>
    <name evidence="2" type="ORF">SAMN04490244_105152</name>
</gene>
<evidence type="ECO:0000313" key="2">
    <source>
        <dbReference type="EMBL" id="SES06426.1"/>
    </source>
</evidence>
<dbReference type="SUPFAM" id="SSF56300">
    <property type="entry name" value="Metallo-dependent phosphatases"/>
    <property type="match status" value="1"/>
</dbReference>
<dbReference type="InterPro" id="IPR029052">
    <property type="entry name" value="Metallo-depent_PP-like"/>
</dbReference>
<dbReference type="InterPro" id="IPR043904">
    <property type="entry name" value="PhoD_2-like"/>
</dbReference>
<protein>
    <submittedName>
        <fullName evidence="2">PhoD-like phosphatase</fullName>
    </submittedName>
</protein>
<dbReference type="Proteomes" id="UP000198885">
    <property type="component" value="Unassembled WGS sequence"/>
</dbReference>
<sequence length="473" mass="52137">MTRPAAEAGPILYFRGAEGARVTLAVLTIRHDDVMPGAVTTPLGTAEPTRICARAGAVAWRHDIVVPAGADAWYDFEGTRYPVHAVIEGDMRIAYASCNGQEEGDLERPEDERNAMWRRLGEDHAAAPFSLLLQGGDQVYADEVTKADPITEDWPDMTPRLLDAHRRQALRETLAEAFFRRYAQQFAQADIAHVSARIPSLAMWDDHDICDGWGSLPERLLDCDAGRTLFDAAREAFLVFQFACAADEVPPICPDATGRSLGWRVTLPGLTLIGPDLRSERRPDRVMGPAGWTVLTDALSEAREGRVMLMSSVPALGPRLSLIESLMLLTRRMEKYEDDLRDQWQSRAHRAEWQEFLRALLEVHGRAPVTVLSGEIHLATRATMDTDHGPLHQLVSSGVTHPAPPKAWALTLGALANLGEAPLAKHPIRIRSLPGRWAKYTAKRNYLTLTRSGGGWSAAWEVEGAGPTPALHL</sequence>
<dbReference type="PANTHER" id="PTHR46689:SF1">
    <property type="entry name" value="PHOD-LIKE PHOSPHATASE DOMAIN-CONTAINING PROTEIN"/>
    <property type="match status" value="1"/>
</dbReference>
<proteinExistence type="predicted"/>
<organism evidence="2 3">
    <name type="scientific">Tranquillimonas rosea</name>
    <dbReference type="NCBI Taxonomy" id="641238"/>
    <lineage>
        <taxon>Bacteria</taxon>
        <taxon>Pseudomonadati</taxon>
        <taxon>Pseudomonadota</taxon>
        <taxon>Alphaproteobacteria</taxon>
        <taxon>Rhodobacterales</taxon>
        <taxon>Roseobacteraceae</taxon>
        <taxon>Tranquillimonas</taxon>
    </lineage>
</organism>
<dbReference type="GO" id="GO:0016020">
    <property type="term" value="C:membrane"/>
    <property type="evidence" value="ECO:0007669"/>
    <property type="project" value="TreeGrafter"/>
</dbReference>
<dbReference type="OrthoDB" id="327733at2"/>